<dbReference type="Pfam" id="PF13567">
    <property type="entry name" value="DUF4131"/>
    <property type="match status" value="1"/>
</dbReference>
<dbReference type="EMBL" id="REFV01000014">
    <property type="protein sequence ID" value="RMB56767.1"/>
    <property type="molecule type" value="Genomic_DNA"/>
</dbReference>
<dbReference type="PANTHER" id="PTHR30619">
    <property type="entry name" value="DNA INTERNALIZATION/COMPETENCE PROTEIN COMEC/REC2"/>
    <property type="match status" value="1"/>
</dbReference>
<feature type="transmembrane region" description="Helical" evidence="6">
    <location>
        <begin position="478"/>
        <end position="498"/>
    </location>
</feature>
<feature type="domain" description="ComEC/Rec2-related protein" evidence="7">
    <location>
        <begin position="233"/>
        <end position="500"/>
    </location>
</feature>
<gene>
    <name evidence="9" type="ORF">EAX61_13275</name>
</gene>
<dbReference type="Proteomes" id="UP000281985">
    <property type="component" value="Unassembled WGS sequence"/>
</dbReference>
<dbReference type="GO" id="GO:0005886">
    <property type="term" value="C:plasma membrane"/>
    <property type="evidence" value="ECO:0007669"/>
    <property type="project" value="UniProtKB-SubCell"/>
</dbReference>
<protein>
    <submittedName>
        <fullName evidence="9">ComEC family competence protein</fullName>
    </submittedName>
</protein>
<accession>A0A3M0FXV8</accession>
<evidence type="ECO:0000256" key="5">
    <source>
        <dbReference type="ARBA" id="ARBA00023136"/>
    </source>
</evidence>
<evidence type="ECO:0000259" key="7">
    <source>
        <dbReference type="Pfam" id="PF03772"/>
    </source>
</evidence>
<dbReference type="InterPro" id="IPR025405">
    <property type="entry name" value="DUF4131"/>
</dbReference>
<dbReference type="AlphaFoldDB" id="A0A3M0FXV8"/>
<evidence type="ECO:0000256" key="2">
    <source>
        <dbReference type="ARBA" id="ARBA00022475"/>
    </source>
</evidence>
<dbReference type="InterPro" id="IPR052159">
    <property type="entry name" value="Competence_DNA_uptake"/>
</dbReference>
<evidence type="ECO:0000313" key="10">
    <source>
        <dbReference type="Proteomes" id="UP000281985"/>
    </source>
</evidence>
<feature type="transmembrane region" description="Helical" evidence="6">
    <location>
        <begin position="56"/>
        <end position="78"/>
    </location>
</feature>
<dbReference type="RefSeq" id="WP_121918187.1">
    <property type="nucleotide sequence ID" value="NZ_REFV01000014.1"/>
</dbReference>
<feature type="transmembrane region" description="Helical" evidence="6">
    <location>
        <begin position="31"/>
        <end position="49"/>
    </location>
</feature>
<evidence type="ECO:0000256" key="4">
    <source>
        <dbReference type="ARBA" id="ARBA00022989"/>
    </source>
</evidence>
<feature type="transmembrane region" description="Helical" evidence="6">
    <location>
        <begin position="420"/>
        <end position="445"/>
    </location>
</feature>
<comment type="subcellular location">
    <subcellularLocation>
        <location evidence="1">Cell membrane</location>
        <topology evidence="1">Multi-pass membrane protein</topology>
    </subcellularLocation>
</comment>
<keyword evidence="4 6" id="KW-1133">Transmembrane helix</keyword>
<feature type="transmembrane region" description="Helical" evidence="6">
    <location>
        <begin position="504"/>
        <end position="523"/>
    </location>
</feature>
<dbReference type="PANTHER" id="PTHR30619:SF1">
    <property type="entry name" value="RECOMBINATION PROTEIN 2"/>
    <property type="match status" value="1"/>
</dbReference>
<organism evidence="9 10">
    <name type="scientific">Dokdonia sinensis</name>
    <dbReference type="NCBI Taxonomy" id="2479847"/>
    <lineage>
        <taxon>Bacteria</taxon>
        <taxon>Pseudomonadati</taxon>
        <taxon>Bacteroidota</taxon>
        <taxon>Flavobacteriia</taxon>
        <taxon>Flavobacteriales</taxon>
        <taxon>Flavobacteriaceae</taxon>
        <taxon>Dokdonia</taxon>
    </lineage>
</organism>
<keyword evidence="5 6" id="KW-0472">Membrane</keyword>
<reference evidence="9 10" key="1">
    <citation type="submission" date="2018-10" db="EMBL/GenBank/DDBJ databases">
        <title>Dokdonia luteus sp. nov., isolated from sea water.</title>
        <authorList>
            <person name="Zhou L.Y."/>
            <person name="Du Z.J."/>
        </authorList>
    </citation>
    <scope>NUCLEOTIDE SEQUENCE [LARGE SCALE GENOMIC DNA]</scope>
    <source>
        <strain evidence="9 10">SH27</strain>
    </source>
</reference>
<evidence type="ECO:0000259" key="8">
    <source>
        <dbReference type="Pfam" id="PF13567"/>
    </source>
</evidence>
<keyword evidence="2" id="KW-1003">Cell membrane</keyword>
<comment type="caution">
    <text evidence="9">The sequence shown here is derived from an EMBL/GenBank/DDBJ whole genome shotgun (WGS) entry which is preliminary data.</text>
</comment>
<keyword evidence="3 6" id="KW-0812">Transmembrane</keyword>
<feature type="transmembrane region" description="Helical" evidence="6">
    <location>
        <begin position="385"/>
        <end position="408"/>
    </location>
</feature>
<feature type="domain" description="DUF4131" evidence="8">
    <location>
        <begin position="31"/>
        <end position="188"/>
    </location>
</feature>
<dbReference type="InterPro" id="IPR004477">
    <property type="entry name" value="ComEC_N"/>
</dbReference>
<keyword evidence="10" id="KW-1185">Reference proteome</keyword>
<sequence>MHRLNFAVLLILLGLIAGIVCSPYFQVTSLVAGGLCILSLLALVVIHIWHKRSDIASIPFLFSAIALSFFIGTFATAIHNPLLQEHHYVHKADSLDHTVHLNIVEKLKPSAYQDKFVGRVLLMDSKTVTGKVLLNVSKDSLAPSLRVGDNVVLSSAIEPVPKPRSPYQFDYGKYLKSRHIYGQMRVSNDDIYKLGASSGNMLLLWASRFRESVQQTLQSYPFSDRQLAIINALFLGQRQDIDKEMSSQYAAAGMMHILAVSGLHVGIIFMLLKVLTKPLDRKKWRWLRSLMIITAIWAFATITGLSPSVMRAATMFTFLEIGTIWGGKRASPNALIYSALLLLLIDPNLIYHVGFQLSYLAVAAILWVQPWLFGFWNPRNYVLRILWGTVTVTTAAQLGVVPVSLFYFHQFPGLFLLSNIAILPLLTYLLSVGIVVIVLAILGWLPDSWAQGFGSAIDALNNFIAWVARQESFVIQDITIGIFVLLSSYVLIVCVVTVLKKYSYGKLMLCGISIVLFVSATLYERSLMPEDHFVIFQQSRGSLFGKLQHNEMTLYSNDTTYDASKDYKVKSYRQALTLHSARVDTLFNAFRFKRNKILRIDSLGIYGVPNLVPDYIVLTESPKINLTRLLNYFPNATVIADGSNYRSYVELWEATCRKRKIPFHSTYEKGAFVIYE</sequence>
<evidence type="ECO:0000256" key="6">
    <source>
        <dbReference type="SAM" id="Phobius"/>
    </source>
</evidence>
<evidence type="ECO:0000313" key="9">
    <source>
        <dbReference type="EMBL" id="RMB56767.1"/>
    </source>
</evidence>
<evidence type="ECO:0000256" key="1">
    <source>
        <dbReference type="ARBA" id="ARBA00004651"/>
    </source>
</evidence>
<feature type="transmembrane region" description="Helical" evidence="6">
    <location>
        <begin position="357"/>
        <end position="376"/>
    </location>
</feature>
<proteinExistence type="predicted"/>
<evidence type="ECO:0000256" key="3">
    <source>
        <dbReference type="ARBA" id="ARBA00022692"/>
    </source>
</evidence>
<dbReference type="OrthoDB" id="9761531at2"/>
<dbReference type="Pfam" id="PF03772">
    <property type="entry name" value="Competence"/>
    <property type="match status" value="1"/>
</dbReference>
<feature type="transmembrane region" description="Helical" evidence="6">
    <location>
        <begin position="249"/>
        <end position="272"/>
    </location>
</feature>
<dbReference type="NCBIfam" id="TIGR00360">
    <property type="entry name" value="ComEC_N-term"/>
    <property type="match status" value="1"/>
</dbReference>
<name>A0A3M0FXV8_9FLAO</name>
<feature type="transmembrane region" description="Helical" evidence="6">
    <location>
        <begin position="284"/>
        <end position="302"/>
    </location>
</feature>